<proteinExistence type="inferred from homology"/>
<feature type="domain" description="FAD-binding FR-type" evidence="2">
    <location>
        <begin position="5"/>
        <end position="109"/>
    </location>
</feature>
<accession>A0A963YPS1</accession>
<name>A0A963YPS1_9PROT</name>
<dbReference type="PANTHER" id="PTHR30157:SF0">
    <property type="entry name" value="NADPH-DEPENDENT FERRIC-CHELATE REDUCTASE"/>
    <property type="match status" value="1"/>
</dbReference>
<gene>
    <name evidence="3" type="ORF">ASILVAE211_04120</name>
</gene>
<dbReference type="PANTHER" id="PTHR30157">
    <property type="entry name" value="FERRIC REDUCTASE, NADPH-DEPENDENT"/>
    <property type="match status" value="1"/>
</dbReference>
<dbReference type="Pfam" id="PF08021">
    <property type="entry name" value="FAD_binding_9"/>
    <property type="match status" value="1"/>
</dbReference>
<evidence type="ECO:0000259" key="2">
    <source>
        <dbReference type="PROSITE" id="PS51384"/>
    </source>
</evidence>
<dbReference type="InterPro" id="IPR039374">
    <property type="entry name" value="SIP_fam"/>
</dbReference>
<reference evidence="3" key="1">
    <citation type="journal article" date="2021" name="Microorganisms">
        <title>Acidisoma silvae sp. nov. and Acidisomacellulosilytica sp. nov., Two Acidophilic Bacteria Isolated from Decaying Wood, Hydrolyzing Cellulose and Producing Poly-3-hydroxybutyrate.</title>
        <authorList>
            <person name="Mieszkin S."/>
            <person name="Pouder E."/>
            <person name="Uroz S."/>
            <person name="Simon-Colin C."/>
            <person name="Alain K."/>
        </authorList>
    </citation>
    <scope>NUCLEOTIDE SEQUENCE</scope>
    <source>
        <strain evidence="3">HW T2.11</strain>
    </source>
</reference>
<dbReference type="Proteomes" id="UP000708298">
    <property type="component" value="Unassembled WGS sequence"/>
</dbReference>
<keyword evidence="4" id="KW-1185">Reference proteome</keyword>
<dbReference type="Gene3D" id="3.40.50.80">
    <property type="entry name" value="Nucleotide-binding domain of ferredoxin-NADP reductase (FNR) module"/>
    <property type="match status" value="1"/>
</dbReference>
<reference evidence="3" key="2">
    <citation type="submission" date="2021-01" db="EMBL/GenBank/DDBJ databases">
        <authorList>
            <person name="Mieszkin S."/>
            <person name="Pouder E."/>
            <person name="Alain K."/>
        </authorList>
    </citation>
    <scope>NUCLEOTIDE SEQUENCE</scope>
    <source>
        <strain evidence="3">HW T2.11</strain>
    </source>
</reference>
<dbReference type="InterPro" id="IPR017938">
    <property type="entry name" value="Riboflavin_synthase-like_b-brl"/>
</dbReference>
<evidence type="ECO:0000313" key="4">
    <source>
        <dbReference type="Proteomes" id="UP000708298"/>
    </source>
</evidence>
<organism evidence="3 4">
    <name type="scientific">Acidisoma silvae</name>
    <dbReference type="NCBI Taxonomy" id="2802396"/>
    <lineage>
        <taxon>Bacteria</taxon>
        <taxon>Pseudomonadati</taxon>
        <taxon>Pseudomonadota</taxon>
        <taxon>Alphaproteobacteria</taxon>
        <taxon>Acetobacterales</taxon>
        <taxon>Acidocellaceae</taxon>
        <taxon>Acidisoma</taxon>
    </lineage>
</organism>
<protein>
    <submittedName>
        <fullName evidence="3">Siderophore-interacting protein</fullName>
    </submittedName>
</protein>
<dbReference type="InterPro" id="IPR013113">
    <property type="entry name" value="SIP_FAD-bd"/>
</dbReference>
<dbReference type="Pfam" id="PF04954">
    <property type="entry name" value="SIP"/>
    <property type="match status" value="1"/>
</dbReference>
<dbReference type="InterPro" id="IPR017927">
    <property type="entry name" value="FAD-bd_FR_type"/>
</dbReference>
<dbReference type="CDD" id="cd06193">
    <property type="entry name" value="siderophore_interacting"/>
    <property type="match status" value="1"/>
</dbReference>
<dbReference type="AlphaFoldDB" id="A0A963YPS1"/>
<evidence type="ECO:0000313" key="3">
    <source>
        <dbReference type="EMBL" id="MCB8874359.1"/>
    </source>
</evidence>
<dbReference type="PROSITE" id="PS51384">
    <property type="entry name" value="FAD_FR"/>
    <property type="match status" value="1"/>
</dbReference>
<evidence type="ECO:0000256" key="1">
    <source>
        <dbReference type="ARBA" id="ARBA00035644"/>
    </source>
</evidence>
<dbReference type="EMBL" id="JAESVB010000001">
    <property type="protein sequence ID" value="MCB8874359.1"/>
    <property type="molecule type" value="Genomic_DNA"/>
</dbReference>
<dbReference type="Gene3D" id="2.40.30.10">
    <property type="entry name" value="Translation factors"/>
    <property type="match status" value="1"/>
</dbReference>
<comment type="caution">
    <text evidence="3">The sequence shown here is derived from an EMBL/GenBank/DDBJ whole genome shotgun (WGS) entry which is preliminary data.</text>
</comment>
<dbReference type="InterPro" id="IPR007037">
    <property type="entry name" value="SIP_rossman_dom"/>
</dbReference>
<dbReference type="InterPro" id="IPR039261">
    <property type="entry name" value="FNR_nucleotide-bd"/>
</dbReference>
<comment type="similarity">
    <text evidence="1">Belongs to the SIP oxidoreductase family.</text>
</comment>
<dbReference type="GO" id="GO:0016491">
    <property type="term" value="F:oxidoreductase activity"/>
    <property type="evidence" value="ECO:0007669"/>
    <property type="project" value="InterPro"/>
</dbReference>
<dbReference type="RefSeq" id="WP_227320132.1">
    <property type="nucleotide sequence ID" value="NZ_JAESVB010000001.1"/>
</dbReference>
<dbReference type="SUPFAM" id="SSF63380">
    <property type="entry name" value="Riboflavin synthase domain-like"/>
    <property type="match status" value="1"/>
</dbReference>
<sequence>MRHEIKRRDLTVSAITRITPQMIRVTLTGESLADFFSGAPDDHIKVFLPQAEGEPARRDYTPRHYSQSGRSLVLDFVDHDGGPASDWARAAKVGDSLTVAGPRGSAAIGGDIRGWVLVGDETALPAIGRRIEELTPGMPVTSIVAVTDTAEEQPFETAATLDARWVYRPHEAAADATPLLEAVKRLDLPPQTFVWVAAEAGVARAIRTYLLEERGLPKAWLKASGYWLKGEADAAIKNFEEAG</sequence>